<protein>
    <submittedName>
        <fullName evidence="1">Uncharacterized protein</fullName>
    </submittedName>
</protein>
<keyword evidence="2" id="KW-1185">Reference proteome</keyword>
<name>A0A518HKP0_9BACT</name>
<organism evidence="1 2">
    <name type="scientific">Stieleria neptunia</name>
    <dbReference type="NCBI Taxonomy" id="2527979"/>
    <lineage>
        <taxon>Bacteria</taxon>
        <taxon>Pseudomonadati</taxon>
        <taxon>Planctomycetota</taxon>
        <taxon>Planctomycetia</taxon>
        <taxon>Pirellulales</taxon>
        <taxon>Pirellulaceae</taxon>
        <taxon>Stieleria</taxon>
    </lineage>
</organism>
<proteinExistence type="predicted"/>
<evidence type="ECO:0000313" key="1">
    <source>
        <dbReference type="EMBL" id="QDV41411.1"/>
    </source>
</evidence>
<sequence length="263" mass="28821">MSELTKVAQAAVKCFQLLPIVRQKSRISLGDLFEQSDLPRIASLRLLELKTVVACADEIADCLTDDLAYPMRAAVVADASQKRPEKLPAEFTCCLESAVPTVNLMLWRFYESVSDSPESKNGLACLLLEPVAKDIEEASTKVAAGTVQLAAVILESLVSAIDATGYSDDDFRLFAGAVQRECAAFDAVAPTLALPERPAKNSSRKRYDWNKVYAEALVIIQNEPEALGMDCAKWARKLGVKRTTFGESPAWKQIQGLQLAHRM</sequence>
<dbReference type="EMBL" id="CP037423">
    <property type="protein sequence ID" value="QDV41411.1"/>
    <property type="molecule type" value="Genomic_DNA"/>
</dbReference>
<evidence type="ECO:0000313" key="2">
    <source>
        <dbReference type="Proteomes" id="UP000319004"/>
    </source>
</evidence>
<dbReference type="AlphaFoldDB" id="A0A518HKP0"/>
<gene>
    <name evidence="1" type="ORF">Enr13x_12500</name>
</gene>
<dbReference type="KEGG" id="snep:Enr13x_12500"/>
<dbReference type="Proteomes" id="UP000319004">
    <property type="component" value="Chromosome"/>
</dbReference>
<accession>A0A518HKP0</accession>
<dbReference type="RefSeq" id="WP_145385142.1">
    <property type="nucleotide sequence ID" value="NZ_CP037423.1"/>
</dbReference>
<reference evidence="1 2" key="1">
    <citation type="submission" date="2019-03" db="EMBL/GenBank/DDBJ databases">
        <title>Deep-cultivation of Planctomycetes and their phenomic and genomic characterization uncovers novel biology.</title>
        <authorList>
            <person name="Wiegand S."/>
            <person name="Jogler M."/>
            <person name="Boedeker C."/>
            <person name="Pinto D."/>
            <person name="Vollmers J."/>
            <person name="Rivas-Marin E."/>
            <person name="Kohn T."/>
            <person name="Peeters S.H."/>
            <person name="Heuer A."/>
            <person name="Rast P."/>
            <person name="Oberbeckmann S."/>
            <person name="Bunk B."/>
            <person name="Jeske O."/>
            <person name="Meyerdierks A."/>
            <person name="Storesund J.E."/>
            <person name="Kallscheuer N."/>
            <person name="Luecker S."/>
            <person name="Lage O.M."/>
            <person name="Pohl T."/>
            <person name="Merkel B.J."/>
            <person name="Hornburger P."/>
            <person name="Mueller R.-W."/>
            <person name="Bruemmer F."/>
            <person name="Labrenz M."/>
            <person name="Spormann A.M."/>
            <person name="Op den Camp H."/>
            <person name="Overmann J."/>
            <person name="Amann R."/>
            <person name="Jetten M.S.M."/>
            <person name="Mascher T."/>
            <person name="Medema M.H."/>
            <person name="Devos D.P."/>
            <person name="Kaster A.-K."/>
            <person name="Ovreas L."/>
            <person name="Rohde M."/>
            <person name="Galperin M.Y."/>
            <person name="Jogler C."/>
        </authorList>
    </citation>
    <scope>NUCLEOTIDE SEQUENCE [LARGE SCALE GENOMIC DNA]</scope>
    <source>
        <strain evidence="1 2">Enr13</strain>
    </source>
</reference>